<feature type="transmembrane region" description="Helical" evidence="1">
    <location>
        <begin position="125"/>
        <end position="144"/>
    </location>
</feature>
<gene>
    <name evidence="2" type="ORF">LVY65_11420</name>
</gene>
<keyword evidence="3" id="KW-1185">Reference proteome</keyword>
<reference evidence="2" key="1">
    <citation type="submission" date="2022-01" db="EMBL/GenBank/DDBJ databases">
        <authorList>
            <person name="Jo J.-H."/>
            <person name="Im W.-T."/>
        </authorList>
    </citation>
    <scope>NUCLEOTIDE SEQUENCE</scope>
    <source>
        <strain evidence="2">G124</strain>
    </source>
</reference>
<organism evidence="2 3">
    <name type="scientific">Sphingomonas cremea</name>
    <dbReference type="NCBI Taxonomy" id="2904799"/>
    <lineage>
        <taxon>Bacteria</taxon>
        <taxon>Pseudomonadati</taxon>
        <taxon>Pseudomonadota</taxon>
        <taxon>Alphaproteobacteria</taxon>
        <taxon>Sphingomonadales</taxon>
        <taxon>Sphingomonadaceae</taxon>
        <taxon>Sphingomonas</taxon>
    </lineage>
</organism>
<dbReference type="RefSeq" id="WP_235068376.1">
    <property type="nucleotide sequence ID" value="NZ_JAKFGM010000003.1"/>
</dbReference>
<proteinExistence type="predicted"/>
<accession>A0A9X1QND3</accession>
<evidence type="ECO:0000313" key="3">
    <source>
        <dbReference type="Proteomes" id="UP001139410"/>
    </source>
</evidence>
<evidence type="ECO:0000313" key="2">
    <source>
        <dbReference type="EMBL" id="MCF2515669.1"/>
    </source>
</evidence>
<dbReference type="EMBL" id="JAKFGM010000003">
    <property type="protein sequence ID" value="MCF2515669.1"/>
    <property type="molecule type" value="Genomic_DNA"/>
</dbReference>
<keyword evidence="1" id="KW-0812">Transmembrane</keyword>
<dbReference type="AlphaFoldDB" id="A0A9X1QND3"/>
<evidence type="ECO:0008006" key="4">
    <source>
        <dbReference type="Google" id="ProtNLM"/>
    </source>
</evidence>
<dbReference type="Proteomes" id="UP001139410">
    <property type="component" value="Unassembled WGS sequence"/>
</dbReference>
<feature type="transmembrane region" description="Helical" evidence="1">
    <location>
        <begin position="87"/>
        <end position="105"/>
    </location>
</feature>
<feature type="transmembrane region" description="Helical" evidence="1">
    <location>
        <begin position="51"/>
        <end position="75"/>
    </location>
</feature>
<protein>
    <recommendedName>
        <fullName evidence="4">DUF1440 domain-containing protein</fullName>
    </recommendedName>
</protein>
<comment type="caution">
    <text evidence="2">The sequence shown here is derived from an EMBL/GenBank/DDBJ whole genome shotgun (WGS) entry which is preliminary data.</text>
</comment>
<sequence>MARTIALATLTAGALDILFAIVLTLLYGRDPAGMLRYVASGPFPQATDMGAAGSALGLLTHFTLMAIMATLFVFAARQWPSLLDKPIQSGIIYGLITYVAMNWIVVPLRFDTPLPPKPLSIATQLFAHIILVGIPIALIAARHLRARVFA</sequence>
<name>A0A9X1QND3_9SPHN</name>
<keyword evidence="1" id="KW-1133">Transmembrane helix</keyword>
<keyword evidence="1" id="KW-0472">Membrane</keyword>
<evidence type="ECO:0000256" key="1">
    <source>
        <dbReference type="SAM" id="Phobius"/>
    </source>
</evidence>